<proteinExistence type="predicted"/>
<sequence length="106" mass="11802">MASQRPEGDQWADYTAQIDGIWAISEETILAKIVAQETVWRSAELLVIGRQLEAIEEAEVADAGDEPVDLLPGTRKQWLKYRSLVSNWDEGAAGYPHQASRPIRPA</sequence>
<organism evidence="1 2">
    <name type="scientific">Pseudomonas fluorescens</name>
    <dbReference type="NCBI Taxonomy" id="294"/>
    <lineage>
        <taxon>Bacteria</taxon>
        <taxon>Pseudomonadati</taxon>
        <taxon>Pseudomonadota</taxon>
        <taxon>Gammaproteobacteria</taxon>
        <taxon>Pseudomonadales</taxon>
        <taxon>Pseudomonadaceae</taxon>
        <taxon>Pseudomonas</taxon>
    </lineage>
</organism>
<dbReference type="AlphaFoldDB" id="A0A5E7LH01"/>
<evidence type="ECO:0000313" key="2">
    <source>
        <dbReference type="Proteomes" id="UP000327111"/>
    </source>
</evidence>
<reference evidence="1 2" key="1">
    <citation type="submission" date="2019-09" db="EMBL/GenBank/DDBJ databases">
        <authorList>
            <person name="Chandra G."/>
            <person name="Truman W A."/>
        </authorList>
    </citation>
    <scope>NUCLEOTIDE SEQUENCE [LARGE SCALE GENOMIC DNA]</scope>
    <source>
        <strain evidence="1">PS854</strain>
    </source>
</reference>
<dbReference type="EMBL" id="CABVIF010000006">
    <property type="protein sequence ID" value="VVP11413.1"/>
    <property type="molecule type" value="Genomic_DNA"/>
</dbReference>
<dbReference type="Proteomes" id="UP000327111">
    <property type="component" value="Unassembled WGS sequence"/>
</dbReference>
<gene>
    <name evidence="1" type="ORF">PS854_03318</name>
</gene>
<evidence type="ECO:0000313" key="1">
    <source>
        <dbReference type="EMBL" id="VVP11413.1"/>
    </source>
</evidence>
<protein>
    <submittedName>
        <fullName evidence="1">Uncharacterized protein</fullName>
    </submittedName>
</protein>
<name>A0A5E7LH01_PSEFL</name>
<accession>A0A5E7LH01</accession>